<evidence type="ECO:0000313" key="1">
    <source>
        <dbReference type="EMBL" id="CAD7449328.1"/>
    </source>
</evidence>
<name>A0A7R9I7M9_9NEOP</name>
<dbReference type="EMBL" id="OD571493">
    <property type="protein sequence ID" value="CAD7449328.1"/>
    <property type="molecule type" value="Genomic_DNA"/>
</dbReference>
<dbReference type="AlphaFoldDB" id="A0A7R9I7M9"/>
<gene>
    <name evidence="1" type="ORF">TBIB3V08_LOCUS11603</name>
</gene>
<accession>A0A7R9I7M9</accession>
<protein>
    <submittedName>
        <fullName evidence="1">Uncharacterized protein</fullName>
    </submittedName>
</protein>
<reference evidence="1" key="1">
    <citation type="submission" date="2020-11" db="EMBL/GenBank/DDBJ databases">
        <authorList>
            <person name="Tran Van P."/>
        </authorList>
    </citation>
    <scope>NUCLEOTIDE SEQUENCE</scope>
</reference>
<organism evidence="1">
    <name type="scientific">Timema bartmani</name>
    <dbReference type="NCBI Taxonomy" id="61472"/>
    <lineage>
        <taxon>Eukaryota</taxon>
        <taxon>Metazoa</taxon>
        <taxon>Ecdysozoa</taxon>
        <taxon>Arthropoda</taxon>
        <taxon>Hexapoda</taxon>
        <taxon>Insecta</taxon>
        <taxon>Pterygota</taxon>
        <taxon>Neoptera</taxon>
        <taxon>Polyneoptera</taxon>
        <taxon>Phasmatodea</taxon>
        <taxon>Timematodea</taxon>
        <taxon>Timematoidea</taxon>
        <taxon>Timematidae</taxon>
        <taxon>Timema</taxon>
    </lineage>
</organism>
<sequence length="238" mass="26972">MRSYFRRRLPEESNYCPPDLCSTKRRRADRIRGPLALSSAEHGVVSQPIKVSFRANKNRCITDNVDGYRTAFQSRELSVSTKEAMGLPHISEEIPRRAFKLHYPWALWPFIVQPLIPHPDRNLFAGHGPTSTSAIPGAQPPNSRLRNLCSHLPQDFHTHHTIIAVPSAPFLRPTVRSCPAGTSWRCCDQLSLLHRVRTTNRLVYVQEPRSSHTDDLIGVLAMSDSTVSYIAQTPRQDF</sequence>
<proteinExistence type="predicted"/>